<keyword evidence="3 6" id="KW-0479">Metal-binding</keyword>
<feature type="domain" description="Alpha-D-phosphohexomutase alpha/beta/alpha" evidence="8">
    <location>
        <begin position="87"/>
        <end position="162"/>
    </location>
</feature>
<dbReference type="Proteomes" id="UP001162164">
    <property type="component" value="Unassembled WGS sequence"/>
</dbReference>
<proteinExistence type="inferred from homology"/>
<evidence type="ECO:0000256" key="2">
    <source>
        <dbReference type="ARBA" id="ARBA00010231"/>
    </source>
</evidence>
<gene>
    <name evidence="10" type="ORF">NQ317_003907</name>
</gene>
<keyword evidence="5" id="KW-0413">Isomerase</keyword>
<feature type="compositionally biased region" description="Basic residues" evidence="7">
    <location>
        <begin position="518"/>
        <end position="534"/>
    </location>
</feature>
<evidence type="ECO:0000256" key="4">
    <source>
        <dbReference type="ARBA" id="ARBA00022842"/>
    </source>
</evidence>
<dbReference type="InterPro" id="IPR016066">
    <property type="entry name" value="A-D-PHexomutase_CS"/>
</dbReference>
<sequence>MCPKTGHTELDQKVEEWLSWDKNKGTSNALKRLVADSEIDQLKKILLNRISFGTAGLRGKMDVGYACMNDLVIIQTAQGFLKWALLTTTVFVNAGYPVRLFSEVIPTPFIPFAVVKYKSASGVMVTASHNPKDDNGYKVYGSNGAQIVSPADKNIQKHILQNLEPLETSWDIGVLTKSDLVTDPLPAVLKHYLQNIGESILPEHKQINQKAEILFTYTAMHGVGYQYIQKGCDMIGIRIAPVLEQRDPDPEFRTIPKSEEGKSSLDLSFKTANENGSRVIIANDPDADRMAAAEKNPNTDEWKVFTGNELGALLGWWMLHCFKIKNPTEPLSNVYMISSTVSSMILRSNEVLKLQKTREEQAIGFMCSTDVLDKDGVSAAMHFATMASFLYDRGQTLVEKLEQIYEAYGQHVSCNSYYICHDPVKISKIFNRIRNISGENTYPSGILNNKYQITSIRDLTTGYDSSQVNNKAVLPVSKSSQMITFNFSNGLVCTLRTSGTEPKIKYYTEYCASPHIKDKKGYRRHPKGNGRSHMPRVSSTNRE</sequence>
<feature type="region of interest" description="Disordered" evidence="7">
    <location>
        <begin position="518"/>
        <end position="543"/>
    </location>
</feature>
<keyword evidence="4 6" id="KW-0460">Magnesium</keyword>
<evidence type="ECO:0000313" key="10">
    <source>
        <dbReference type="EMBL" id="KAJ8968678.1"/>
    </source>
</evidence>
<evidence type="ECO:0000259" key="8">
    <source>
        <dbReference type="Pfam" id="PF02878"/>
    </source>
</evidence>
<organism evidence="10 11">
    <name type="scientific">Molorchus minor</name>
    <dbReference type="NCBI Taxonomy" id="1323400"/>
    <lineage>
        <taxon>Eukaryota</taxon>
        <taxon>Metazoa</taxon>
        <taxon>Ecdysozoa</taxon>
        <taxon>Arthropoda</taxon>
        <taxon>Hexapoda</taxon>
        <taxon>Insecta</taxon>
        <taxon>Pterygota</taxon>
        <taxon>Neoptera</taxon>
        <taxon>Endopterygota</taxon>
        <taxon>Coleoptera</taxon>
        <taxon>Polyphaga</taxon>
        <taxon>Cucujiformia</taxon>
        <taxon>Chrysomeloidea</taxon>
        <taxon>Cerambycidae</taxon>
        <taxon>Lamiinae</taxon>
        <taxon>Monochamini</taxon>
        <taxon>Molorchus</taxon>
    </lineage>
</organism>
<evidence type="ECO:0000259" key="9">
    <source>
        <dbReference type="Pfam" id="PF02879"/>
    </source>
</evidence>
<comment type="caution">
    <text evidence="10">The sequence shown here is derived from an EMBL/GenBank/DDBJ whole genome shotgun (WGS) entry which is preliminary data.</text>
</comment>
<reference evidence="10" key="1">
    <citation type="journal article" date="2023" name="Insect Mol. Biol.">
        <title>Genome sequencing provides insights into the evolution of gene families encoding plant cell wall-degrading enzymes in longhorned beetles.</title>
        <authorList>
            <person name="Shin N.R."/>
            <person name="Okamura Y."/>
            <person name="Kirsch R."/>
            <person name="Pauchet Y."/>
        </authorList>
    </citation>
    <scope>NUCLEOTIDE SEQUENCE</scope>
    <source>
        <strain evidence="10">MMC_N1</strain>
    </source>
</reference>
<dbReference type="InterPro" id="IPR005844">
    <property type="entry name" value="A-D-PHexomutase_a/b/a-I"/>
</dbReference>
<dbReference type="PANTHER" id="PTHR45745">
    <property type="entry name" value="PHOSPHOMANNOMUTASE 45A"/>
    <property type="match status" value="1"/>
</dbReference>
<dbReference type="Gene3D" id="3.40.120.10">
    <property type="entry name" value="Alpha-D-Glucose-1,6-Bisphosphate, subunit A, domain 3"/>
    <property type="match status" value="4"/>
</dbReference>
<dbReference type="CDD" id="cd05799">
    <property type="entry name" value="PGM2"/>
    <property type="match status" value="1"/>
</dbReference>
<comment type="similarity">
    <text evidence="2 6">Belongs to the phosphohexose mutase family.</text>
</comment>
<evidence type="ECO:0000256" key="5">
    <source>
        <dbReference type="ARBA" id="ARBA00023235"/>
    </source>
</evidence>
<evidence type="ECO:0008006" key="12">
    <source>
        <dbReference type="Google" id="ProtNLM"/>
    </source>
</evidence>
<keyword evidence="11" id="KW-1185">Reference proteome</keyword>
<dbReference type="InterPro" id="IPR036900">
    <property type="entry name" value="A-D-PHexomutase_C_sf"/>
</dbReference>
<dbReference type="SUPFAM" id="SSF55957">
    <property type="entry name" value="Phosphoglucomutase, C-terminal domain"/>
    <property type="match status" value="1"/>
</dbReference>
<evidence type="ECO:0000256" key="7">
    <source>
        <dbReference type="SAM" id="MobiDB-lite"/>
    </source>
</evidence>
<protein>
    <recommendedName>
        <fullName evidence="12">Phosphoglucomutase-2</fullName>
    </recommendedName>
</protein>
<accession>A0ABQ9IY27</accession>
<dbReference type="InterPro" id="IPR005845">
    <property type="entry name" value="A-D-PHexomutase_a/b/a-II"/>
</dbReference>
<dbReference type="EMBL" id="JAPWTJ010001944">
    <property type="protein sequence ID" value="KAJ8968678.1"/>
    <property type="molecule type" value="Genomic_DNA"/>
</dbReference>
<dbReference type="PROSITE" id="PS00710">
    <property type="entry name" value="PGM_PMM"/>
    <property type="match status" value="1"/>
</dbReference>
<evidence type="ECO:0000313" key="11">
    <source>
        <dbReference type="Proteomes" id="UP001162164"/>
    </source>
</evidence>
<name>A0ABQ9IY27_9CUCU</name>
<feature type="domain" description="Alpha-D-phosphohexomutase alpha/beta/alpha" evidence="9">
    <location>
        <begin position="192"/>
        <end position="295"/>
    </location>
</feature>
<dbReference type="InterPro" id="IPR016055">
    <property type="entry name" value="A-D-PHexomutase_a/b/a-I/II/III"/>
</dbReference>
<dbReference type="PANTHER" id="PTHR45745:SF1">
    <property type="entry name" value="PHOSPHOGLUCOMUTASE 2B-RELATED"/>
    <property type="match status" value="1"/>
</dbReference>
<dbReference type="Pfam" id="PF02879">
    <property type="entry name" value="PGM_PMM_II"/>
    <property type="match status" value="1"/>
</dbReference>
<evidence type="ECO:0000256" key="3">
    <source>
        <dbReference type="ARBA" id="ARBA00022723"/>
    </source>
</evidence>
<dbReference type="Pfam" id="PF02878">
    <property type="entry name" value="PGM_PMM_I"/>
    <property type="match status" value="1"/>
</dbReference>
<comment type="cofactor">
    <cofactor evidence="1">
        <name>Mg(2+)</name>
        <dbReference type="ChEBI" id="CHEBI:18420"/>
    </cofactor>
</comment>
<dbReference type="SUPFAM" id="SSF53738">
    <property type="entry name" value="Phosphoglucomutase, first 3 domains"/>
    <property type="match status" value="3"/>
</dbReference>
<evidence type="ECO:0000256" key="1">
    <source>
        <dbReference type="ARBA" id="ARBA00001946"/>
    </source>
</evidence>
<evidence type="ECO:0000256" key="6">
    <source>
        <dbReference type="RuleBase" id="RU004326"/>
    </source>
</evidence>